<feature type="binding site" evidence="11">
    <location>
        <position position="175"/>
    </location>
    <ligand>
        <name>thiamine diphosphate</name>
        <dbReference type="ChEBI" id="CHEBI:58937"/>
    </ligand>
</feature>
<feature type="domain" description="Transketolase-like pyrimidine-binding" evidence="12">
    <location>
        <begin position="314"/>
        <end position="477"/>
    </location>
</feature>
<dbReference type="PROSITE" id="PS00801">
    <property type="entry name" value="TRANSKETOLASE_1"/>
    <property type="match status" value="1"/>
</dbReference>
<comment type="cofactor">
    <cofactor evidence="11">
        <name>thiamine diphosphate</name>
        <dbReference type="ChEBI" id="CHEBI:58937"/>
    </cofactor>
    <text evidence="11">Binds 1 thiamine pyrophosphate per subunit.</text>
</comment>
<evidence type="ECO:0000256" key="9">
    <source>
        <dbReference type="ARBA" id="ARBA00023229"/>
    </source>
</evidence>
<dbReference type="GO" id="GO:0030976">
    <property type="term" value="F:thiamine pyrophosphate binding"/>
    <property type="evidence" value="ECO:0007669"/>
    <property type="project" value="UniProtKB-UniRule"/>
</dbReference>
<protein>
    <recommendedName>
        <fullName evidence="11">1-deoxy-D-xylulose-5-phosphate synthase</fullName>
        <ecNumber evidence="11">2.2.1.7</ecNumber>
    </recommendedName>
    <alternativeName>
        <fullName evidence="11">1-deoxyxylulose-5-phosphate synthase</fullName>
        <shortName evidence="11">DXP synthase</shortName>
        <shortName evidence="11">DXPS</shortName>
    </alternativeName>
</protein>
<dbReference type="FunFam" id="3.40.50.970:FF:000005">
    <property type="entry name" value="1-deoxy-D-xylulose-5-phosphate synthase"/>
    <property type="match status" value="1"/>
</dbReference>
<dbReference type="GO" id="GO:0016114">
    <property type="term" value="P:terpenoid biosynthetic process"/>
    <property type="evidence" value="ECO:0007669"/>
    <property type="project" value="UniProtKB-UniRule"/>
</dbReference>
<dbReference type="STRING" id="29349.CLOTH_02330"/>
<dbReference type="Gene3D" id="3.40.50.920">
    <property type="match status" value="1"/>
</dbReference>
<comment type="similarity">
    <text evidence="2 11">Belongs to the transketolase family. DXPS subfamily.</text>
</comment>
<accession>A0A1V4IAD6</accession>
<keyword evidence="4 11" id="KW-0808">Transferase</keyword>
<feature type="binding site" evidence="11">
    <location>
        <position position="286"/>
    </location>
    <ligand>
        <name>thiamine diphosphate</name>
        <dbReference type="ChEBI" id="CHEBI:58937"/>
    </ligand>
</feature>
<dbReference type="CDD" id="cd02007">
    <property type="entry name" value="TPP_DXS"/>
    <property type="match status" value="1"/>
</dbReference>
<comment type="cofactor">
    <cofactor evidence="11">
        <name>Mg(2+)</name>
        <dbReference type="ChEBI" id="CHEBI:18420"/>
    </cofactor>
    <text evidence="11">Binds 1 Mg(2+) ion per subunit.</text>
</comment>
<evidence type="ECO:0000259" key="12">
    <source>
        <dbReference type="SMART" id="SM00861"/>
    </source>
</evidence>
<dbReference type="GO" id="GO:0008661">
    <property type="term" value="F:1-deoxy-D-xylulose-5-phosphate synthase activity"/>
    <property type="evidence" value="ECO:0007669"/>
    <property type="project" value="UniProtKB-UniRule"/>
</dbReference>
<dbReference type="InterPro" id="IPR029061">
    <property type="entry name" value="THDP-binding"/>
</dbReference>
<dbReference type="InterPro" id="IPR033248">
    <property type="entry name" value="Transketolase_C"/>
</dbReference>
<dbReference type="InterPro" id="IPR005477">
    <property type="entry name" value="Dxylulose-5-P_synthase"/>
</dbReference>
<dbReference type="NCBIfam" id="NF003933">
    <property type="entry name" value="PRK05444.2-2"/>
    <property type="match status" value="1"/>
</dbReference>
<dbReference type="CDD" id="cd07033">
    <property type="entry name" value="TPP_PYR_DXS_TK_like"/>
    <property type="match status" value="1"/>
</dbReference>
<dbReference type="HAMAP" id="MF_00315">
    <property type="entry name" value="DXP_synth"/>
    <property type="match status" value="1"/>
</dbReference>
<dbReference type="InterPro" id="IPR009014">
    <property type="entry name" value="Transketo_C/PFOR_II"/>
</dbReference>
<dbReference type="UniPathway" id="UPA00064">
    <property type="reaction ID" value="UER00091"/>
</dbReference>
<dbReference type="RefSeq" id="WP_079410379.1">
    <property type="nucleotide sequence ID" value="NZ_MZGW01000001.1"/>
</dbReference>
<sequence length="618" mass="68641">MYKYLDHINTPQDIKKLNIQELNVLSNEIRKFLVKSVSKTGGHLAPNLGVVELTLALHYVFQSPKDKLIWDVGHQSYVHKIITGRKDKFHTLRQFNGISGFPKKSESIHDIFDTGHSSTSISTGLGLALARDIKKEDNHVISIIGDGALTGGMAFEALNHLGHVKTNMIVILNDNEMSISKNVGSISNYLFDIRTNKAYKKIKDEFEHITSYIPKIGKTFYRTAGKVKDTVKYFMIPGALFEEMGIKYFGPIDGHNLDELINVLKSIKKLEGPVLVHVVTKKGKGYRFAEEHPDKYHGVSPFRVDKGITESQSISYSNTAGNKLLELAKKDDRVIAITAAMPSGTGLSEFKEAYPERFFDVGIAEGHAVTFAAGLAANGLRPYFAVYSTFLQRSYDQIIHDMCIQNLPVTLLIDRAGLVGDDGETHHGVFDLSYLSSMPNIKVMAPKDKKELEKMIEYSLKVDSPVAIRYPRGEAIVLESEDSNLDIEKWEILSKGENIAILAIGAMVQKALAAKEILLNKGINITVVNGRCLKPLDHEGLDDIIKSHKCIFTVEDNVLSGGFGSQINLYLNSVGFKGSITNIGLPDKFIEHGKVDILYDKYGLSSEKIAQKIIEEIQ</sequence>
<reference evidence="13 14" key="1">
    <citation type="submission" date="2017-03" db="EMBL/GenBank/DDBJ databases">
        <title>Genome sequence of Clostridium thermoalcaliphilum DSM 7309.</title>
        <authorList>
            <person name="Poehlein A."/>
            <person name="Daniel R."/>
        </authorList>
    </citation>
    <scope>NUCLEOTIDE SEQUENCE [LARGE SCALE GENOMIC DNA]</scope>
    <source>
        <strain evidence="13 14">DSM 7309</strain>
    </source>
</reference>
<keyword evidence="7 11" id="KW-0784">Thiamine biosynthesis</keyword>
<dbReference type="FunFam" id="3.40.50.920:FF:000002">
    <property type="entry name" value="1-deoxy-D-xylulose-5-phosphate synthase"/>
    <property type="match status" value="1"/>
</dbReference>
<comment type="catalytic activity">
    <reaction evidence="11">
        <text>D-glyceraldehyde 3-phosphate + pyruvate + H(+) = 1-deoxy-D-xylulose 5-phosphate + CO2</text>
        <dbReference type="Rhea" id="RHEA:12605"/>
        <dbReference type="ChEBI" id="CHEBI:15361"/>
        <dbReference type="ChEBI" id="CHEBI:15378"/>
        <dbReference type="ChEBI" id="CHEBI:16526"/>
        <dbReference type="ChEBI" id="CHEBI:57792"/>
        <dbReference type="ChEBI" id="CHEBI:59776"/>
        <dbReference type="EC" id="2.2.1.7"/>
    </reaction>
</comment>
<dbReference type="SUPFAM" id="SSF52518">
    <property type="entry name" value="Thiamin diphosphate-binding fold (THDP-binding)"/>
    <property type="match status" value="2"/>
</dbReference>
<evidence type="ECO:0000256" key="6">
    <source>
        <dbReference type="ARBA" id="ARBA00022842"/>
    </source>
</evidence>
<evidence type="ECO:0000256" key="5">
    <source>
        <dbReference type="ARBA" id="ARBA00022723"/>
    </source>
</evidence>
<evidence type="ECO:0000256" key="11">
    <source>
        <dbReference type="HAMAP-Rule" id="MF_00315"/>
    </source>
</evidence>
<dbReference type="GO" id="GO:0000287">
    <property type="term" value="F:magnesium ion binding"/>
    <property type="evidence" value="ECO:0007669"/>
    <property type="project" value="UniProtKB-UniRule"/>
</dbReference>
<name>A0A1V4IAD6_9FIRM</name>
<dbReference type="EMBL" id="MZGW01000001">
    <property type="protein sequence ID" value="OPJ56951.1"/>
    <property type="molecule type" value="Genomic_DNA"/>
</dbReference>
<dbReference type="InterPro" id="IPR005475">
    <property type="entry name" value="Transketolase-like_Pyr-bd"/>
</dbReference>
<dbReference type="Pfam" id="PF02779">
    <property type="entry name" value="Transket_pyr"/>
    <property type="match status" value="1"/>
</dbReference>
<dbReference type="AlphaFoldDB" id="A0A1V4IAD6"/>
<feature type="binding site" evidence="11">
    <location>
        <begin position="115"/>
        <end position="117"/>
    </location>
    <ligand>
        <name>thiamine diphosphate</name>
        <dbReference type="ChEBI" id="CHEBI:58937"/>
    </ligand>
</feature>
<dbReference type="SUPFAM" id="SSF52922">
    <property type="entry name" value="TK C-terminal domain-like"/>
    <property type="match status" value="1"/>
</dbReference>
<keyword evidence="8 11" id="KW-0786">Thiamine pyrophosphate</keyword>
<feature type="binding site" evidence="11">
    <location>
        <position position="74"/>
    </location>
    <ligand>
        <name>thiamine diphosphate</name>
        <dbReference type="ChEBI" id="CHEBI:58937"/>
    </ligand>
</feature>
<evidence type="ECO:0000313" key="14">
    <source>
        <dbReference type="Proteomes" id="UP000190140"/>
    </source>
</evidence>
<evidence type="ECO:0000256" key="8">
    <source>
        <dbReference type="ARBA" id="ARBA00023052"/>
    </source>
</evidence>
<dbReference type="Pfam" id="PF02780">
    <property type="entry name" value="Transketolase_C"/>
    <property type="match status" value="1"/>
</dbReference>
<dbReference type="Gene3D" id="3.40.50.970">
    <property type="match status" value="2"/>
</dbReference>
<feature type="binding site" evidence="11">
    <location>
        <position position="365"/>
    </location>
    <ligand>
        <name>thiamine diphosphate</name>
        <dbReference type="ChEBI" id="CHEBI:58937"/>
    </ligand>
</feature>
<dbReference type="PANTHER" id="PTHR43322">
    <property type="entry name" value="1-D-DEOXYXYLULOSE 5-PHOSPHATE SYNTHASE-RELATED"/>
    <property type="match status" value="1"/>
</dbReference>
<evidence type="ECO:0000256" key="1">
    <source>
        <dbReference type="ARBA" id="ARBA00004980"/>
    </source>
</evidence>
<dbReference type="GO" id="GO:0019288">
    <property type="term" value="P:isopentenyl diphosphate biosynthetic process, methylerythritol 4-phosphate pathway"/>
    <property type="evidence" value="ECO:0007669"/>
    <property type="project" value="TreeGrafter"/>
</dbReference>
<keyword evidence="6 11" id="KW-0460">Magnesium</keyword>
<dbReference type="PROSITE" id="PS00802">
    <property type="entry name" value="TRANSKETOLASE_2"/>
    <property type="match status" value="1"/>
</dbReference>
<feature type="binding site" evidence="11">
    <location>
        <begin position="147"/>
        <end position="148"/>
    </location>
    <ligand>
        <name>thiamine diphosphate</name>
        <dbReference type="ChEBI" id="CHEBI:58937"/>
    </ligand>
</feature>
<keyword evidence="5 11" id="KW-0479">Metal-binding</keyword>
<dbReference type="Pfam" id="PF13292">
    <property type="entry name" value="DXP_synthase_N"/>
    <property type="match status" value="1"/>
</dbReference>
<dbReference type="SMART" id="SM00861">
    <property type="entry name" value="Transket_pyr"/>
    <property type="match status" value="1"/>
</dbReference>
<comment type="function">
    <text evidence="10 11">Catalyzes the acyloin condensation reaction between C atoms 2 and 3 of pyruvate and glyceraldehyde 3-phosphate to yield 1-deoxy-D-xylulose-5-phosphate (DXP).</text>
</comment>
<keyword evidence="9 11" id="KW-0414">Isoprene biosynthesis</keyword>
<comment type="pathway">
    <text evidence="1 11">Metabolic intermediate biosynthesis; 1-deoxy-D-xylulose 5-phosphate biosynthesis; 1-deoxy-D-xylulose 5-phosphate from D-glyceraldehyde 3-phosphate and pyruvate: step 1/1.</text>
</comment>
<evidence type="ECO:0000256" key="10">
    <source>
        <dbReference type="ARBA" id="ARBA00055605"/>
    </source>
</evidence>
<keyword evidence="14" id="KW-1185">Reference proteome</keyword>
<feature type="binding site" evidence="11">
    <location>
        <position position="175"/>
    </location>
    <ligand>
        <name>Mg(2+)</name>
        <dbReference type="ChEBI" id="CHEBI:18420"/>
    </ligand>
</feature>
<feature type="binding site" evidence="11">
    <location>
        <position position="146"/>
    </location>
    <ligand>
        <name>Mg(2+)</name>
        <dbReference type="ChEBI" id="CHEBI:18420"/>
    </ligand>
</feature>
<evidence type="ECO:0000256" key="2">
    <source>
        <dbReference type="ARBA" id="ARBA00011081"/>
    </source>
</evidence>
<dbReference type="EC" id="2.2.1.7" evidence="11"/>
<dbReference type="PANTHER" id="PTHR43322:SF5">
    <property type="entry name" value="1-DEOXY-D-XYLULOSE-5-PHOSPHATE SYNTHASE, CHLOROPLASTIC"/>
    <property type="match status" value="1"/>
</dbReference>
<dbReference type="OrthoDB" id="9803371at2"/>
<comment type="caution">
    <text evidence="13">The sequence shown here is derived from an EMBL/GenBank/DDBJ whole genome shotgun (WGS) entry which is preliminary data.</text>
</comment>
<gene>
    <name evidence="13" type="primary">dxs_1</name>
    <name evidence="11" type="synonym">dxs</name>
    <name evidence="13" type="ORF">CLOTH_02330</name>
</gene>
<evidence type="ECO:0000256" key="3">
    <source>
        <dbReference type="ARBA" id="ARBA00011738"/>
    </source>
</evidence>
<evidence type="ECO:0000313" key="13">
    <source>
        <dbReference type="EMBL" id="OPJ56951.1"/>
    </source>
</evidence>
<proteinExistence type="inferred from homology"/>
<dbReference type="GO" id="GO:0009228">
    <property type="term" value="P:thiamine biosynthetic process"/>
    <property type="evidence" value="ECO:0007669"/>
    <property type="project" value="UniProtKB-UniRule"/>
</dbReference>
<dbReference type="Proteomes" id="UP000190140">
    <property type="component" value="Unassembled WGS sequence"/>
</dbReference>
<dbReference type="NCBIfam" id="TIGR00204">
    <property type="entry name" value="dxs"/>
    <property type="match status" value="1"/>
</dbReference>
<evidence type="ECO:0000256" key="4">
    <source>
        <dbReference type="ARBA" id="ARBA00022679"/>
    </source>
</evidence>
<evidence type="ECO:0000256" key="7">
    <source>
        <dbReference type="ARBA" id="ARBA00022977"/>
    </source>
</evidence>
<dbReference type="GO" id="GO:0005829">
    <property type="term" value="C:cytosol"/>
    <property type="evidence" value="ECO:0007669"/>
    <property type="project" value="TreeGrafter"/>
</dbReference>
<organism evidence="13 14">
    <name type="scientific">Alkalithermobacter paradoxus</name>
    <dbReference type="NCBI Taxonomy" id="29349"/>
    <lineage>
        <taxon>Bacteria</taxon>
        <taxon>Bacillati</taxon>
        <taxon>Bacillota</taxon>
        <taxon>Clostridia</taxon>
        <taxon>Peptostreptococcales</taxon>
        <taxon>Tepidibacteraceae</taxon>
        <taxon>Alkalithermobacter</taxon>
    </lineage>
</organism>
<dbReference type="InterPro" id="IPR049557">
    <property type="entry name" value="Transketolase_CS"/>
</dbReference>
<comment type="subunit">
    <text evidence="3 11">Homodimer.</text>
</comment>
<dbReference type="InterPro" id="IPR020826">
    <property type="entry name" value="Transketolase_BS"/>
</dbReference>